<comment type="subcellular location">
    <subcellularLocation>
        <location evidence="1">Nucleus</location>
    </subcellularLocation>
</comment>
<dbReference type="GO" id="GO:0000976">
    <property type="term" value="F:transcription cis-regulatory region binding"/>
    <property type="evidence" value="ECO:0007669"/>
    <property type="project" value="TreeGrafter"/>
</dbReference>
<dbReference type="PANTHER" id="PTHR31845">
    <property type="entry name" value="FINGER DOMAIN PROTEIN, PUTATIVE-RELATED"/>
    <property type="match status" value="1"/>
</dbReference>
<dbReference type="AlphaFoldDB" id="G2Q4N3"/>
<dbReference type="VEuPathDB" id="FungiDB:MYCTH_2297174"/>
<evidence type="ECO:0000313" key="8">
    <source>
        <dbReference type="Proteomes" id="UP000007322"/>
    </source>
</evidence>
<evidence type="ECO:0000256" key="2">
    <source>
        <dbReference type="ARBA" id="ARBA00023015"/>
    </source>
</evidence>
<evidence type="ECO:0000313" key="7">
    <source>
        <dbReference type="EMBL" id="AEO54522.1"/>
    </source>
</evidence>
<reference evidence="7 8" key="1">
    <citation type="journal article" date="2011" name="Nat. Biotechnol.">
        <title>Comparative genomic analysis of the thermophilic biomass-degrading fungi Myceliophthora thermophila and Thielavia terrestris.</title>
        <authorList>
            <person name="Berka R.M."/>
            <person name="Grigoriev I.V."/>
            <person name="Otillar R."/>
            <person name="Salamov A."/>
            <person name="Grimwood J."/>
            <person name="Reid I."/>
            <person name="Ishmael N."/>
            <person name="John T."/>
            <person name="Darmond C."/>
            <person name="Moisan M.-C."/>
            <person name="Henrissat B."/>
            <person name="Coutinho P.M."/>
            <person name="Lombard V."/>
            <person name="Natvig D.O."/>
            <person name="Lindquist E."/>
            <person name="Schmutz J."/>
            <person name="Lucas S."/>
            <person name="Harris P."/>
            <person name="Powlowski J."/>
            <person name="Bellemare A."/>
            <person name="Taylor D."/>
            <person name="Butler G."/>
            <person name="de Vries R.P."/>
            <person name="Allijn I.E."/>
            <person name="van den Brink J."/>
            <person name="Ushinsky S."/>
            <person name="Storms R."/>
            <person name="Powell A.J."/>
            <person name="Paulsen I.T."/>
            <person name="Elbourne L.D.H."/>
            <person name="Baker S.E."/>
            <person name="Magnuson J."/>
            <person name="LaBoissiere S."/>
            <person name="Clutterbuck A.J."/>
            <person name="Martinez D."/>
            <person name="Wogulis M."/>
            <person name="de Leon A.L."/>
            <person name="Rey M.W."/>
            <person name="Tsang A."/>
        </authorList>
    </citation>
    <scope>NUCLEOTIDE SEQUENCE [LARGE SCALE GENOMIC DNA]</scope>
    <source>
        <strain evidence="8">ATCC 42464 / BCRC 31852 / DSM 1799</strain>
    </source>
</reference>
<dbReference type="InterPro" id="IPR036864">
    <property type="entry name" value="Zn2-C6_fun-type_DNA-bd_sf"/>
</dbReference>
<dbReference type="eggNOG" id="ENOG502SD7F">
    <property type="taxonomic scope" value="Eukaryota"/>
</dbReference>
<keyword evidence="3" id="KW-0238">DNA-binding</keyword>
<dbReference type="Gene3D" id="4.10.240.10">
    <property type="entry name" value="Zn(2)-C6 fungal-type DNA-binding domain"/>
    <property type="match status" value="1"/>
</dbReference>
<keyword evidence="5" id="KW-0539">Nucleus</keyword>
<evidence type="ECO:0008006" key="9">
    <source>
        <dbReference type="Google" id="ProtNLM"/>
    </source>
</evidence>
<dbReference type="EMBL" id="CP003002">
    <property type="protein sequence ID" value="AEO54522.1"/>
    <property type="molecule type" value="Genomic_DNA"/>
</dbReference>
<dbReference type="OrthoDB" id="4581967at2759"/>
<dbReference type="RefSeq" id="XP_003659767.1">
    <property type="nucleotide sequence ID" value="XM_003659719.1"/>
</dbReference>
<feature type="compositionally biased region" description="Polar residues" evidence="6">
    <location>
        <begin position="425"/>
        <end position="455"/>
    </location>
</feature>
<dbReference type="InterPro" id="IPR051089">
    <property type="entry name" value="prtT"/>
</dbReference>
<dbReference type="KEGG" id="mtm:MYCTH_2297174"/>
<keyword evidence="4" id="KW-0804">Transcription</keyword>
<keyword evidence="8" id="KW-1185">Reference proteome</keyword>
<dbReference type="SUPFAM" id="SSF57701">
    <property type="entry name" value="Zn2/Cys6 DNA-binding domain"/>
    <property type="match status" value="1"/>
</dbReference>
<dbReference type="HOGENOM" id="CLU_006524_7_1_1"/>
<keyword evidence="2" id="KW-0805">Transcription regulation</keyword>
<evidence type="ECO:0000256" key="6">
    <source>
        <dbReference type="SAM" id="MobiDB-lite"/>
    </source>
</evidence>
<gene>
    <name evidence="7" type="ORF">MYCTH_2297174</name>
</gene>
<feature type="region of interest" description="Disordered" evidence="6">
    <location>
        <begin position="413"/>
        <end position="466"/>
    </location>
</feature>
<evidence type="ECO:0000256" key="5">
    <source>
        <dbReference type="ARBA" id="ARBA00023242"/>
    </source>
</evidence>
<dbReference type="OMA" id="YTEMCII"/>
<accession>G2Q4N3</accession>
<dbReference type="GO" id="GO:0005634">
    <property type="term" value="C:nucleus"/>
    <property type="evidence" value="ECO:0007669"/>
    <property type="project" value="UniProtKB-SubCell"/>
</dbReference>
<dbReference type="InParanoid" id="G2Q4N3"/>
<dbReference type="PANTHER" id="PTHR31845:SF18">
    <property type="entry name" value="ZN(II)2CYS6 TRANSCRIPTION FACTOR (EUROFUNG)"/>
    <property type="match status" value="1"/>
</dbReference>
<dbReference type="GO" id="GO:0008270">
    <property type="term" value="F:zinc ion binding"/>
    <property type="evidence" value="ECO:0007669"/>
    <property type="project" value="InterPro"/>
</dbReference>
<evidence type="ECO:0000256" key="3">
    <source>
        <dbReference type="ARBA" id="ARBA00023125"/>
    </source>
</evidence>
<dbReference type="GO" id="GO:0000981">
    <property type="term" value="F:DNA-binding transcription factor activity, RNA polymerase II-specific"/>
    <property type="evidence" value="ECO:0007669"/>
    <property type="project" value="InterPro"/>
</dbReference>
<evidence type="ECO:0000256" key="1">
    <source>
        <dbReference type="ARBA" id="ARBA00004123"/>
    </source>
</evidence>
<organism evidence="7 8">
    <name type="scientific">Thermothelomyces thermophilus (strain ATCC 42464 / BCRC 31852 / DSM 1799)</name>
    <name type="common">Sporotrichum thermophile</name>
    <dbReference type="NCBI Taxonomy" id="573729"/>
    <lineage>
        <taxon>Eukaryota</taxon>
        <taxon>Fungi</taxon>
        <taxon>Dikarya</taxon>
        <taxon>Ascomycota</taxon>
        <taxon>Pezizomycotina</taxon>
        <taxon>Sordariomycetes</taxon>
        <taxon>Sordariomycetidae</taxon>
        <taxon>Sordariales</taxon>
        <taxon>Chaetomiaceae</taxon>
        <taxon>Thermothelomyces</taxon>
    </lineage>
</organism>
<protein>
    <recommendedName>
        <fullName evidence="9">Zn(2)-C6 fungal-type domain-containing protein</fullName>
    </recommendedName>
</protein>
<evidence type="ECO:0000256" key="4">
    <source>
        <dbReference type="ARBA" id="ARBA00023163"/>
    </source>
</evidence>
<dbReference type="GeneID" id="11509086"/>
<name>G2Q4N3_THET4</name>
<sequence>MQRRSVSHSAPYGHACRSCFKAKCRCIPRSDGDGCERCLRLGRQCIPSNSIRRRAVEQKQVPKAQAAMMEGIAFRLRSQNGGSEAAGGQGVRVGPPEGLGAIAGLDAAMDPFFAVPNHVPDIRPPEPSGSSPATCLDTFRSHMLPHLPFFHLPTHMTAQQLHFRRPFLFRAITCVASPTSRERQTRSSELKRVLHDLIFLRGPEHEKGTRPDKTEKTVDLLLGLLVYVAWGLDHRLIGRLVMLAASLVGELCSEGPAPSDAYTLGLLIPETNGRTSIGYDHQTALVEDDLECQRAILACFLLSCAASTYSGQVHAMRWTPHMDRALAAISATRSQSDHILALQVRLQLLTEQAFQVRYQNYERNHAAAESLLEKLEALRPVIQQQQVGSLHAHLHHAELASHEALHASASTVATTLAPNPPPPSTSTWQYPGNRTGINGTGASSNRPSSTAPSRDNNNNNKNTSSARLSPTLWPSLSAIHACAAALLALPAPLFRGIALPQWAHLARCLVALRSRHMPNPAAAAAAAPSGGFPDLPGLLAALEERLEGLAREAGEAVPLGSEVTDRGMVAGAGTFSGLAGALRRFRERVLREFREGVLRPGGVGGRERDGSAGAAGLGPEGEGLATFAPQKGYFVGQRFWMEQIWTGVDSYSVTH</sequence>
<proteinExistence type="predicted"/>
<dbReference type="Proteomes" id="UP000007322">
    <property type="component" value="Chromosome 1"/>
</dbReference>